<organism evidence="1 2">
    <name type="scientific">Sporanaerobium hydrogeniformans</name>
    <dbReference type="NCBI Taxonomy" id="3072179"/>
    <lineage>
        <taxon>Bacteria</taxon>
        <taxon>Bacillati</taxon>
        <taxon>Bacillota</taxon>
        <taxon>Clostridia</taxon>
        <taxon>Lachnospirales</taxon>
        <taxon>Lachnospiraceae</taxon>
        <taxon>Sporanaerobium</taxon>
    </lineage>
</organism>
<evidence type="ECO:0000313" key="1">
    <source>
        <dbReference type="EMBL" id="PHV70350.1"/>
    </source>
</evidence>
<name>A0AC61DAX1_9FIRM</name>
<reference evidence="1" key="1">
    <citation type="submission" date="2017-10" db="EMBL/GenBank/DDBJ databases">
        <title>Genome sequence of cellulolytic Lachnospiraceae bacterium XHS1971 isolated from hotspring sediment.</title>
        <authorList>
            <person name="Vasudevan G."/>
            <person name="Joshi A.J."/>
            <person name="Hivarkar S."/>
            <person name="Lanjekar V.B."/>
            <person name="Dhakephalkar P.K."/>
            <person name="Dagar S."/>
        </authorList>
    </citation>
    <scope>NUCLEOTIDE SEQUENCE</scope>
    <source>
        <strain evidence="1">XHS1971</strain>
    </source>
</reference>
<keyword evidence="2" id="KW-1185">Reference proteome</keyword>
<gene>
    <name evidence="1" type="ORF">CS063_10700</name>
</gene>
<evidence type="ECO:0000313" key="2">
    <source>
        <dbReference type="Proteomes" id="UP000224460"/>
    </source>
</evidence>
<accession>A0AC61DAX1</accession>
<comment type="caution">
    <text evidence="1">The sequence shown here is derived from an EMBL/GenBank/DDBJ whole genome shotgun (WGS) entry which is preliminary data.</text>
</comment>
<dbReference type="Proteomes" id="UP000224460">
    <property type="component" value="Unassembled WGS sequence"/>
</dbReference>
<sequence length="141" mass="16162">MKDGYYLKKGKLELSVLDEEIEEEEIASLKVSDEVYSTLKSMGEFLTQDTIEVTDEEKLLLIGNIEEITCEKEIDIESKDEKHLLKATQEVRGGTMQQQAIDQLLDEHFGKVKPTFKYAAELKSKIDARIAWIKSYSSQIK</sequence>
<dbReference type="EMBL" id="PEDL01000011">
    <property type="protein sequence ID" value="PHV70350.1"/>
    <property type="molecule type" value="Genomic_DNA"/>
</dbReference>
<proteinExistence type="predicted"/>
<protein>
    <submittedName>
        <fullName evidence="1">Uncharacterized protein</fullName>
    </submittedName>
</protein>